<dbReference type="InterPro" id="IPR016300">
    <property type="entry name" value="ATPase_ArsA/GET3"/>
</dbReference>
<dbReference type="InterPro" id="IPR025723">
    <property type="entry name" value="ArsA/GET3_ATPase-like"/>
</dbReference>
<protein>
    <submittedName>
        <fullName evidence="3">Arsenic ABC transporter ATPase</fullName>
    </submittedName>
</protein>
<dbReference type="PIRSF" id="PIRSF001327">
    <property type="entry name" value="Arsenical_pump-driving_ATPase"/>
    <property type="match status" value="1"/>
</dbReference>
<dbReference type="STRING" id="1069536.SINU_06505"/>
<feature type="domain" description="AAA+ ATPase" evidence="2">
    <location>
        <begin position="12"/>
        <end position="236"/>
    </location>
</feature>
<name>A0A0U1QPM1_9BACL</name>
<dbReference type="SMART" id="SM00382">
    <property type="entry name" value="AAA"/>
    <property type="match status" value="2"/>
</dbReference>
<comment type="caution">
    <text evidence="3">The sequence shown here is derived from an EMBL/GenBank/DDBJ whole genome shotgun (WGS) entry which is preliminary data.</text>
</comment>
<dbReference type="PANTHER" id="PTHR10803">
    <property type="entry name" value="ARSENICAL PUMP-DRIVING ATPASE ARSENITE-TRANSLOCATING ATPASE"/>
    <property type="match status" value="1"/>
</dbReference>
<sequence length="583" mass="65109">MTRLFRPQTMALPRYLFFTGKGGVGKTSIACATAVALADQGKRVLLVSTDPASNLQDVFDAVLTMKITEISEVPNLFVSNLNPEEAAARYREKVIAPYRGLLPDAAVKQMEEQLSGSCTVEIAAFDVFSSLLTNRALDRSYDHILFDTAPTGHTLRLLQLPGAWSGFLNENTQGTSCLGPLAGLNDKKEQYLETVQVLADEKRTMLILVARPELSTINEAARASRELTNIGMNNQHLVINGQIEQSKTDDALAAALVTRQHEALANLPQELRTIPVYHLFLAPCNMTGVRNIRKLLSDQVMGTRDQWASPFETKKSKQYPELSRFIDELIERKQRVVFTMGKGGVGKTTLARTIALELAARGEKVHLTTTDPAGQCDFVSAGKSQRITVSRIDPKTEVKNYRKKILERSREQLDDEGLAYLEEDLKSPCTEEIAVFRAFAELVQKADDTYVVIDTAPSGHTLLLLDATEEYHREIAHAAGTVPKSIQQLLPRLRNPDETAVVIVMLPEPTPVFEAERLTADLERAGIRPSWWVVNQSLMKTCTNDPLLKKRSVNERIWIERVDRNAGHRLTVIPWQETDEDHF</sequence>
<dbReference type="GO" id="GO:0015446">
    <property type="term" value="F:ATPase-coupled arsenite transmembrane transporter activity"/>
    <property type="evidence" value="ECO:0007669"/>
    <property type="project" value="InterPro"/>
</dbReference>
<evidence type="ECO:0000256" key="1">
    <source>
        <dbReference type="ARBA" id="ARBA00011040"/>
    </source>
</evidence>
<accession>A0A0U1QPM1</accession>
<dbReference type="SUPFAM" id="SSF52540">
    <property type="entry name" value="P-loop containing nucleoside triphosphate hydrolases"/>
    <property type="match status" value="2"/>
</dbReference>
<dbReference type="NCBIfam" id="TIGR04291">
    <property type="entry name" value="arsen_driv_ArsA"/>
    <property type="match status" value="1"/>
</dbReference>
<dbReference type="GO" id="GO:0005524">
    <property type="term" value="F:ATP binding"/>
    <property type="evidence" value="ECO:0007669"/>
    <property type="project" value="InterPro"/>
</dbReference>
<proteinExistence type="inferred from homology"/>
<dbReference type="NCBIfam" id="TIGR00345">
    <property type="entry name" value="GET3_arsA_TRC40"/>
    <property type="match status" value="1"/>
</dbReference>
<evidence type="ECO:0000313" key="4">
    <source>
        <dbReference type="Proteomes" id="UP000035553"/>
    </source>
</evidence>
<dbReference type="EMBL" id="AFVQ02000080">
    <property type="protein sequence ID" value="KLI02751.1"/>
    <property type="molecule type" value="Genomic_DNA"/>
</dbReference>
<dbReference type="CDD" id="cd02035">
    <property type="entry name" value="ArsA"/>
    <property type="match status" value="2"/>
</dbReference>
<dbReference type="RefSeq" id="WP_047034976.1">
    <property type="nucleotide sequence ID" value="NZ_AFVQ02000080.1"/>
</dbReference>
<dbReference type="GO" id="GO:0016887">
    <property type="term" value="F:ATP hydrolysis activity"/>
    <property type="evidence" value="ECO:0007669"/>
    <property type="project" value="InterPro"/>
</dbReference>
<dbReference type="InterPro" id="IPR027417">
    <property type="entry name" value="P-loop_NTPase"/>
</dbReference>
<dbReference type="Gene3D" id="3.40.50.300">
    <property type="entry name" value="P-loop containing nucleotide triphosphate hydrolases"/>
    <property type="match status" value="2"/>
</dbReference>
<keyword evidence="4" id="KW-1185">Reference proteome</keyword>
<reference evidence="3 4" key="1">
    <citation type="journal article" date="2011" name="J. Bacteriol.">
        <title>Draft genome sequence of Sporolactobacillus inulinus strain CASD, an efficient D-lactic acid-producing bacterium with high-concentration lactate tolerance capability.</title>
        <authorList>
            <person name="Yu B."/>
            <person name="Su F."/>
            <person name="Wang L."/>
            <person name="Xu K."/>
            <person name="Zhao B."/>
            <person name="Xu P."/>
        </authorList>
    </citation>
    <scope>NUCLEOTIDE SEQUENCE [LARGE SCALE GENOMIC DNA]</scope>
    <source>
        <strain evidence="3 4">CASD</strain>
    </source>
</reference>
<feature type="domain" description="AAA+ ATPase" evidence="2">
    <location>
        <begin position="333"/>
        <end position="528"/>
    </location>
</feature>
<dbReference type="InterPro" id="IPR003593">
    <property type="entry name" value="AAA+_ATPase"/>
</dbReference>
<dbReference type="PANTHER" id="PTHR10803:SF3">
    <property type="entry name" value="ATPASE GET3"/>
    <property type="match status" value="1"/>
</dbReference>
<gene>
    <name evidence="3" type="ORF">SINU_06505</name>
</gene>
<evidence type="ECO:0000313" key="3">
    <source>
        <dbReference type="EMBL" id="KLI02751.1"/>
    </source>
</evidence>
<organism evidence="3 4">
    <name type="scientific">Sporolactobacillus inulinus CASD</name>
    <dbReference type="NCBI Taxonomy" id="1069536"/>
    <lineage>
        <taxon>Bacteria</taxon>
        <taxon>Bacillati</taxon>
        <taxon>Bacillota</taxon>
        <taxon>Bacilli</taxon>
        <taxon>Bacillales</taxon>
        <taxon>Sporolactobacillaceae</taxon>
        <taxon>Sporolactobacillus</taxon>
    </lineage>
</organism>
<comment type="similarity">
    <text evidence="1">Belongs to the arsA ATPase family.</text>
</comment>
<dbReference type="Pfam" id="PF02374">
    <property type="entry name" value="ArsA_ATPase"/>
    <property type="match status" value="2"/>
</dbReference>
<dbReference type="Proteomes" id="UP000035553">
    <property type="component" value="Unassembled WGS sequence"/>
</dbReference>
<dbReference type="AlphaFoldDB" id="A0A0U1QPM1"/>
<dbReference type="InterPro" id="IPR027541">
    <property type="entry name" value="Ars_ATPase"/>
</dbReference>
<evidence type="ECO:0000259" key="2">
    <source>
        <dbReference type="SMART" id="SM00382"/>
    </source>
</evidence>
<dbReference type="OrthoDB" id="9780677at2"/>